<evidence type="ECO:0000256" key="6">
    <source>
        <dbReference type="SAM" id="Coils"/>
    </source>
</evidence>
<comment type="subcellular location">
    <subcellularLocation>
        <location evidence="1">Nucleus</location>
    </subcellularLocation>
</comment>
<evidence type="ECO:0000313" key="8">
    <source>
        <dbReference type="EMBL" id="KAF5822330.1"/>
    </source>
</evidence>
<dbReference type="PRINTS" id="PR00404">
    <property type="entry name" value="MADSDOMAIN"/>
</dbReference>
<dbReference type="Gene3D" id="3.40.1810.10">
    <property type="entry name" value="Transcription factor, MADS-box"/>
    <property type="match status" value="1"/>
</dbReference>
<dbReference type="EMBL" id="CM007890">
    <property type="protein sequence ID" value="OTG36466.1"/>
    <property type="molecule type" value="Genomic_DNA"/>
</dbReference>
<dbReference type="InterPro" id="IPR002100">
    <property type="entry name" value="TF_MADSbox"/>
</dbReference>
<keyword evidence="6" id="KW-0175">Coiled coil</keyword>
<keyword evidence="10" id="KW-1185">Reference proteome</keyword>
<dbReference type="SMART" id="SM00432">
    <property type="entry name" value="MADS"/>
    <property type="match status" value="1"/>
</dbReference>
<dbReference type="PANTHER" id="PTHR48019">
    <property type="entry name" value="SERUM RESPONSE FACTOR HOMOLOG"/>
    <property type="match status" value="1"/>
</dbReference>
<organism evidence="9 10">
    <name type="scientific">Helianthus annuus</name>
    <name type="common">Common sunflower</name>
    <dbReference type="NCBI Taxonomy" id="4232"/>
    <lineage>
        <taxon>Eukaryota</taxon>
        <taxon>Viridiplantae</taxon>
        <taxon>Streptophyta</taxon>
        <taxon>Embryophyta</taxon>
        <taxon>Tracheophyta</taxon>
        <taxon>Spermatophyta</taxon>
        <taxon>Magnoliopsida</taxon>
        <taxon>eudicotyledons</taxon>
        <taxon>Gunneridae</taxon>
        <taxon>Pentapetalae</taxon>
        <taxon>asterids</taxon>
        <taxon>campanulids</taxon>
        <taxon>Asterales</taxon>
        <taxon>Asteraceae</taxon>
        <taxon>Asteroideae</taxon>
        <taxon>Heliantheae alliance</taxon>
        <taxon>Heliantheae</taxon>
        <taxon>Helianthus</taxon>
    </lineage>
</organism>
<protein>
    <submittedName>
        <fullName evidence="9">Putative transcription factor, MADS-box</fullName>
    </submittedName>
    <submittedName>
        <fullName evidence="8">Transcription factor MADS-type1 family</fullName>
    </submittedName>
</protein>
<keyword evidence="5" id="KW-0539">Nucleus</keyword>
<dbReference type="GO" id="GO:0005634">
    <property type="term" value="C:nucleus"/>
    <property type="evidence" value="ECO:0007669"/>
    <property type="project" value="UniProtKB-SubCell"/>
</dbReference>
<dbReference type="GO" id="GO:0046983">
    <property type="term" value="F:protein dimerization activity"/>
    <property type="evidence" value="ECO:0007669"/>
    <property type="project" value="InterPro"/>
</dbReference>
<dbReference type="SUPFAM" id="SSF55455">
    <property type="entry name" value="SRF-like"/>
    <property type="match status" value="1"/>
</dbReference>
<feature type="coiled-coil region" evidence="6">
    <location>
        <begin position="95"/>
        <end position="129"/>
    </location>
</feature>
<evidence type="ECO:0000256" key="3">
    <source>
        <dbReference type="ARBA" id="ARBA00023125"/>
    </source>
</evidence>
<dbReference type="Pfam" id="PF00319">
    <property type="entry name" value="SRF-TF"/>
    <property type="match status" value="1"/>
</dbReference>
<keyword evidence="4" id="KW-0804">Transcription</keyword>
<dbReference type="GO" id="GO:0000978">
    <property type="term" value="F:RNA polymerase II cis-regulatory region sequence-specific DNA binding"/>
    <property type="evidence" value="ECO:0000318"/>
    <property type="project" value="GO_Central"/>
</dbReference>
<dbReference type="PROSITE" id="PS50066">
    <property type="entry name" value="MADS_BOX_2"/>
    <property type="match status" value="1"/>
</dbReference>
<dbReference type="InParanoid" id="A0A251VN10"/>
<dbReference type="InterPro" id="IPR036879">
    <property type="entry name" value="TF_MADSbox_sf"/>
</dbReference>
<reference evidence="9" key="2">
    <citation type="submission" date="2017-02" db="EMBL/GenBank/DDBJ databases">
        <title>Sunflower complete genome.</title>
        <authorList>
            <person name="Langlade N."/>
            <person name="Munos S."/>
        </authorList>
    </citation>
    <scope>NUCLEOTIDE SEQUENCE [LARGE SCALE GENOMIC DNA]</scope>
    <source>
        <tissue evidence="9">Leaves</tissue>
    </source>
</reference>
<evidence type="ECO:0000259" key="7">
    <source>
        <dbReference type="PROSITE" id="PS50066"/>
    </source>
</evidence>
<evidence type="ECO:0000256" key="1">
    <source>
        <dbReference type="ARBA" id="ARBA00004123"/>
    </source>
</evidence>
<evidence type="ECO:0000313" key="10">
    <source>
        <dbReference type="Proteomes" id="UP000215914"/>
    </source>
</evidence>
<dbReference type="GO" id="GO:0045944">
    <property type="term" value="P:positive regulation of transcription by RNA polymerase II"/>
    <property type="evidence" value="ECO:0007669"/>
    <property type="project" value="InterPro"/>
</dbReference>
<name>A0A251VN10_HELAN</name>
<accession>A0A251VN10</accession>
<evidence type="ECO:0000256" key="2">
    <source>
        <dbReference type="ARBA" id="ARBA00023015"/>
    </source>
</evidence>
<dbReference type="GO" id="GO:0006357">
    <property type="term" value="P:regulation of transcription by RNA polymerase II"/>
    <property type="evidence" value="ECO:0000318"/>
    <property type="project" value="GO_Central"/>
</dbReference>
<evidence type="ECO:0000313" key="9">
    <source>
        <dbReference type="EMBL" id="OTG36466.1"/>
    </source>
</evidence>
<sequence>MSNDAYLNNMAQFLIQIELKYIEDVQRRRVCFSKRRSGLMKKAQELAVLCNAEIGVIVFSATGKLYEFASSSIQQIIRRYITSTGAWPDDASRLLAQRAEEVRNLKRDVARLESENRSLKEALERAVSDNQRIIYNNSNMETELTLRPPSWNVALLK</sequence>
<dbReference type="EMBL" id="MNCJ02000316">
    <property type="protein sequence ID" value="KAF5822330.1"/>
    <property type="molecule type" value="Genomic_DNA"/>
</dbReference>
<keyword evidence="3" id="KW-0238">DNA-binding</keyword>
<reference evidence="8 10" key="1">
    <citation type="journal article" date="2017" name="Nature">
        <title>The sunflower genome provides insights into oil metabolism, flowering and Asterid evolution.</title>
        <authorList>
            <person name="Badouin H."/>
            <person name="Gouzy J."/>
            <person name="Grassa C.J."/>
            <person name="Murat F."/>
            <person name="Staton S.E."/>
            <person name="Cottret L."/>
            <person name="Lelandais-Briere C."/>
            <person name="Owens G.L."/>
            <person name="Carrere S."/>
            <person name="Mayjonade B."/>
            <person name="Legrand L."/>
            <person name="Gill N."/>
            <person name="Kane N.C."/>
            <person name="Bowers J.E."/>
            <person name="Hubner S."/>
            <person name="Bellec A."/>
            <person name="Berard A."/>
            <person name="Berges H."/>
            <person name="Blanchet N."/>
            <person name="Boniface M.C."/>
            <person name="Brunel D."/>
            <person name="Catrice O."/>
            <person name="Chaidir N."/>
            <person name="Claudel C."/>
            <person name="Donnadieu C."/>
            <person name="Faraut T."/>
            <person name="Fievet G."/>
            <person name="Helmstetter N."/>
            <person name="King M."/>
            <person name="Knapp S.J."/>
            <person name="Lai Z."/>
            <person name="Le Paslier M.C."/>
            <person name="Lippi Y."/>
            <person name="Lorenzon L."/>
            <person name="Mandel J.R."/>
            <person name="Marage G."/>
            <person name="Marchand G."/>
            <person name="Marquand E."/>
            <person name="Bret-Mestries E."/>
            <person name="Morien E."/>
            <person name="Nambeesan S."/>
            <person name="Nguyen T."/>
            <person name="Pegot-Espagnet P."/>
            <person name="Pouilly N."/>
            <person name="Raftis F."/>
            <person name="Sallet E."/>
            <person name="Schiex T."/>
            <person name="Thomas J."/>
            <person name="Vandecasteele C."/>
            <person name="Vares D."/>
            <person name="Vear F."/>
            <person name="Vautrin S."/>
            <person name="Crespi M."/>
            <person name="Mangin B."/>
            <person name="Burke J.M."/>
            <person name="Salse J."/>
            <person name="Munos S."/>
            <person name="Vincourt P."/>
            <person name="Rieseberg L.H."/>
            <person name="Langlade N.B."/>
        </authorList>
    </citation>
    <scope>NUCLEOTIDE SEQUENCE [LARGE SCALE GENOMIC DNA]</scope>
    <source>
        <strain evidence="10">cv. SF193</strain>
        <tissue evidence="8">Leaves</tissue>
    </source>
</reference>
<dbReference type="InterPro" id="IPR050142">
    <property type="entry name" value="MADS-box/MEF2_TF"/>
</dbReference>
<keyword evidence="2" id="KW-0805">Transcription regulation</keyword>
<evidence type="ECO:0000256" key="5">
    <source>
        <dbReference type="ARBA" id="ARBA00023242"/>
    </source>
</evidence>
<dbReference type="InterPro" id="IPR033896">
    <property type="entry name" value="MEF2-like_N"/>
</dbReference>
<dbReference type="AlphaFoldDB" id="A0A251VN10"/>
<reference evidence="8" key="3">
    <citation type="submission" date="2020-06" db="EMBL/GenBank/DDBJ databases">
        <title>Helianthus annuus Genome sequencing and assembly Release 2.</title>
        <authorList>
            <person name="Gouzy J."/>
            <person name="Langlade N."/>
            <person name="Munos S."/>
        </authorList>
    </citation>
    <scope>NUCLEOTIDE SEQUENCE</scope>
    <source>
        <tissue evidence="8">Leaves</tissue>
    </source>
</reference>
<gene>
    <name evidence="9" type="ORF">HannXRQ_Chr01g0007901</name>
    <name evidence="8" type="ORF">HanXRQr2_Chr01g0025171</name>
</gene>
<dbReference type="Gramene" id="mRNA:HanXRQr2_Chr01g0025171">
    <property type="protein sequence ID" value="mRNA:HanXRQr2_Chr01g0025171"/>
    <property type="gene ID" value="HanXRQr2_Chr01g0025171"/>
</dbReference>
<dbReference type="CDD" id="cd00265">
    <property type="entry name" value="MADS_MEF2_like"/>
    <property type="match status" value="1"/>
</dbReference>
<feature type="domain" description="MADS-box" evidence="7">
    <location>
        <begin position="16"/>
        <end position="72"/>
    </location>
</feature>
<evidence type="ECO:0000256" key="4">
    <source>
        <dbReference type="ARBA" id="ARBA00023163"/>
    </source>
</evidence>
<dbReference type="OrthoDB" id="1898716at2759"/>
<dbReference type="Proteomes" id="UP000215914">
    <property type="component" value="Chromosome 1"/>
</dbReference>
<proteinExistence type="predicted"/>
<dbReference type="GO" id="GO:0000981">
    <property type="term" value="F:DNA-binding transcription factor activity, RNA polymerase II-specific"/>
    <property type="evidence" value="ECO:0000318"/>
    <property type="project" value="GO_Central"/>
</dbReference>